<dbReference type="CDD" id="cd12914">
    <property type="entry name" value="PDC1_DGC_like"/>
    <property type="match status" value="1"/>
</dbReference>
<dbReference type="RefSeq" id="WP_097175743.1">
    <property type="nucleotide sequence ID" value="NZ_OBML01000009.1"/>
</dbReference>
<keyword evidence="7" id="KW-0808">Transferase</keyword>
<feature type="transmembrane region" description="Helical" evidence="19">
    <location>
        <begin position="48"/>
        <end position="68"/>
    </location>
</feature>
<dbReference type="InterPro" id="IPR005467">
    <property type="entry name" value="His_kinase_dom"/>
</dbReference>
<organism evidence="21 22">
    <name type="scientific">Stappia indica</name>
    <dbReference type="NCBI Taxonomy" id="538381"/>
    <lineage>
        <taxon>Bacteria</taxon>
        <taxon>Pseudomonadati</taxon>
        <taxon>Pseudomonadota</taxon>
        <taxon>Alphaproteobacteria</taxon>
        <taxon>Hyphomicrobiales</taxon>
        <taxon>Stappiaceae</taxon>
        <taxon>Stappia</taxon>
    </lineage>
</organism>
<evidence type="ECO:0000256" key="9">
    <source>
        <dbReference type="ARBA" id="ARBA00022741"/>
    </source>
</evidence>
<evidence type="ECO:0000313" key="22">
    <source>
        <dbReference type="Proteomes" id="UP000219331"/>
    </source>
</evidence>
<evidence type="ECO:0000256" key="18">
    <source>
        <dbReference type="SAM" id="MobiDB-lite"/>
    </source>
</evidence>
<dbReference type="InterPro" id="IPR029151">
    <property type="entry name" value="Sensor-like_sf"/>
</dbReference>
<evidence type="ECO:0000256" key="16">
    <source>
        <dbReference type="ARBA" id="ARBA00073143"/>
    </source>
</evidence>
<evidence type="ECO:0000256" key="3">
    <source>
        <dbReference type="ARBA" id="ARBA00012438"/>
    </source>
</evidence>
<dbReference type="PROSITE" id="PS50109">
    <property type="entry name" value="HIS_KIN"/>
    <property type="match status" value="1"/>
</dbReference>
<dbReference type="Gene3D" id="3.30.565.10">
    <property type="entry name" value="Histidine kinase-like ATPase, C-terminal domain"/>
    <property type="match status" value="1"/>
</dbReference>
<feature type="coiled-coil region" evidence="17">
    <location>
        <begin position="362"/>
        <end position="396"/>
    </location>
</feature>
<comment type="function">
    <text evidence="15">Member of the two-component regulatory system DctB/DctD involved in the transport of C4-dicarboxylates. DctB functions as a membrane-associated protein kinase that phosphorylates DctD in response to environmental signals.</text>
</comment>
<sequence>MTGAKTYGPAAPLSTVEETSDGAPRLQERSRHIPGRLGLRLPAQVRRVLLFLPPVLVLLFAVFAADWAEVQSGLRSDAVARERLTLYRETILRELEKHRYLPYIVARDPRAVGVLSDPSAAPMANRFLKDLAATTGADALYVMNADGLTVAASNFDTAGSFVGMNYSFRPYFHEAKDGGEGRFFAVGATTGEPGFFFARSTPAGAPAQGVVVVKVDMERLENNWLDAGETVMVTDVHGVVFLGTRDDWRYSSIAPLDDMVVAAIRSDRQYGNARLASLQQGPLAQTRLVLGGTAWRQARLKVGMLDWTIHYLTPMSEVRAPRGVVWAGAFALILLYAIWLLVLRSRRLGRVTAGLRQDAATLRDLNRRLVDEIEERRRVERELRDTQADLARAGRLAAVGEMSAAVAHELNQPLAALGMFVSGARLYQQRGETAAVTENLDEIDALRHRMATLTQELKRFARPGESRIETVDLRDCLKTSAKLVRPRIEESGVALQLHLPSQPMTANTAPLRVEQVLVNLLRNAIDACQGVEAPVVEARARIEEGRAVIEILDNGEGIPEPLRERIFQPFFTTKPAATGLGLGLAISARIVEDLGGALKTRARRTSDGACFILSLPLAGERDEAHRGGEAARTPSHQLDGVGAE</sequence>
<keyword evidence="17" id="KW-0175">Coiled coil</keyword>
<dbReference type="PANTHER" id="PTHR43065:SF46">
    <property type="entry name" value="C4-DICARBOXYLATE TRANSPORT SENSOR PROTEIN DCTB"/>
    <property type="match status" value="1"/>
</dbReference>
<dbReference type="AlphaFoldDB" id="A0A285T9B9"/>
<dbReference type="Gene3D" id="6.10.250.3020">
    <property type="match status" value="1"/>
</dbReference>
<accession>A0A285T9B9</accession>
<evidence type="ECO:0000256" key="14">
    <source>
        <dbReference type="ARBA" id="ARBA00023136"/>
    </source>
</evidence>
<keyword evidence="4" id="KW-1003">Cell membrane</keyword>
<dbReference type="OrthoDB" id="7797927at2"/>
<evidence type="ECO:0000259" key="20">
    <source>
        <dbReference type="PROSITE" id="PS50109"/>
    </source>
</evidence>
<dbReference type="Proteomes" id="UP000219331">
    <property type="component" value="Unassembled WGS sequence"/>
</dbReference>
<feature type="transmembrane region" description="Helical" evidence="19">
    <location>
        <begin position="323"/>
        <end position="343"/>
    </location>
</feature>
<dbReference type="CDD" id="cd00082">
    <property type="entry name" value="HisKA"/>
    <property type="match status" value="1"/>
</dbReference>
<dbReference type="STRING" id="538381.GCA_001696535_02496"/>
<evidence type="ECO:0000256" key="10">
    <source>
        <dbReference type="ARBA" id="ARBA00022777"/>
    </source>
</evidence>
<dbReference type="SMART" id="SM00387">
    <property type="entry name" value="HATPase_c"/>
    <property type="match status" value="1"/>
</dbReference>
<evidence type="ECO:0000256" key="19">
    <source>
        <dbReference type="SAM" id="Phobius"/>
    </source>
</evidence>
<dbReference type="GO" id="GO:0000155">
    <property type="term" value="F:phosphorelay sensor kinase activity"/>
    <property type="evidence" value="ECO:0007669"/>
    <property type="project" value="InterPro"/>
</dbReference>
<dbReference type="Gene3D" id="1.10.287.130">
    <property type="match status" value="1"/>
</dbReference>
<keyword evidence="9" id="KW-0547">Nucleotide-binding</keyword>
<feature type="region of interest" description="Disordered" evidence="18">
    <location>
        <begin position="1"/>
        <end position="29"/>
    </location>
</feature>
<evidence type="ECO:0000256" key="4">
    <source>
        <dbReference type="ARBA" id="ARBA00022475"/>
    </source>
</evidence>
<dbReference type="Pfam" id="PF02518">
    <property type="entry name" value="HATPase_c"/>
    <property type="match status" value="1"/>
</dbReference>
<dbReference type="SMART" id="SM00388">
    <property type="entry name" value="HisKA"/>
    <property type="match status" value="1"/>
</dbReference>
<keyword evidence="12 19" id="KW-1133">Transmembrane helix</keyword>
<keyword evidence="10 21" id="KW-0418">Kinase</keyword>
<reference evidence="21 22" key="1">
    <citation type="submission" date="2017-08" db="EMBL/GenBank/DDBJ databases">
        <authorList>
            <person name="de Groot N.N."/>
        </authorList>
    </citation>
    <scope>NUCLEOTIDE SEQUENCE [LARGE SCALE GENOMIC DNA]</scope>
    <source>
        <strain evidence="21 22">USBA 352</strain>
    </source>
</reference>
<gene>
    <name evidence="21" type="ORF">SAMN05421512_109218</name>
</gene>
<dbReference type="InterPro" id="IPR003594">
    <property type="entry name" value="HATPase_dom"/>
</dbReference>
<evidence type="ECO:0000256" key="7">
    <source>
        <dbReference type="ARBA" id="ARBA00022679"/>
    </source>
</evidence>
<evidence type="ECO:0000256" key="17">
    <source>
        <dbReference type="SAM" id="Coils"/>
    </source>
</evidence>
<dbReference type="SUPFAM" id="SSF47384">
    <property type="entry name" value="Homodimeric domain of signal transducing histidine kinase"/>
    <property type="match status" value="1"/>
</dbReference>
<dbReference type="SUPFAM" id="SSF103190">
    <property type="entry name" value="Sensory domain-like"/>
    <property type="match status" value="1"/>
</dbReference>
<evidence type="ECO:0000256" key="13">
    <source>
        <dbReference type="ARBA" id="ARBA00023012"/>
    </source>
</evidence>
<comment type="subcellular location">
    <subcellularLocation>
        <location evidence="2">Cell inner membrane</location>
        <topology evidence="2">Multi-pass membrane protein</topology>
    </subcellularLocation>
</comment>
<dbReference type="InterPro" id="IPR036097">
    <property type="entry name" value="HisK_dim/P_sf"/>
</dbReference>
<keyword evidence="14 19" id="KW-0472">Membrane</keyword>
<evidence type="ECO:0000256" key="2">
    <source>
        <dbReference type="ARBA" id="ARBA00004429"/>
    </source>
</evidence>
<dbReference type="EC" id="2.7.13.3" evidence="3"/>
<dbReference type="GO" id="GO:0005886">
    <property type="term" value="C:plasma membrane"/>
    <property type="evidence" value="ECO:0007669"/>
    <property type="project" value="UniProtKB-SubCell"/>
</dbReference>
<dbReference type="InterPro" id="IPR004358">
    <property type="entry name" value="Sig_transdc_His_kin-like_C"/>
</dbReference>
<keyword evidence="11" id="KW-0067">ATP-binding</keyword>
<name>A0A285T9B9_9HYPH</name>
<evidence type="ECO:0000256" key="1">
    <source>
        <dbReference type="ARBA" id="ARBA00000085"/>
    </source>
</evidence>
<keyword evidence="5" id="KW-0997">Cell inner membrane</keyword>
<feature type="region of interest" description="Disordered" evidence="18">
    <location>
        <begin position="623"/>
        <end position="644"/>
    </location>
</feature>
<dbReference type="InterPro" id="IPR017055">
    <property type="entry name" value="Sig_transdc_His_kinase_DctB"/>
</dbReference>
<proteinExistence type="predicted"/>
<protein>
    <recommendedName>
        <fullName evidence="16">C4-dicarboxylate transport sensor protein DctB</fullName>
        <ecNumber evidence="3">2.7.13.3</ecNumber>
    </recommendedName>
</protein>
<evidence type="ECO:0000256" key="15">
    <source>
        <dbReference type="ARBA" id="ARBA00059004"/>
    </source>
</evidence>
<dbReference type="InterPro" id="IPR003661">
    <property type="entry name" value="HisK_dim/P_dom"/>
</dbReference>
<keyword evidence="6" id="KW-0597">Phosphoprotein</keyword>
<dbReference type="PIRSF" id="PIRSF036431">
    <property type="entry name" value="STHK_DctB"/>
    <property type="match status" value="1"/>
</dbReference>
<keyword evidence="8 19" id="KW-0812">Transmembrane</keyword>
<dbReference type="FunFam" id="1.10.287.130:FF:000049">
    <property type="entry name" value="C4-dicarboxylate transport sensor protein DctB"/>
    <property type="match status" value="1"/>
</dbReference>
<dbReference type="Gene3D" id="3.30.450.20">
    <property type="entry name" value="PAS domain"/>
    <property type="match status" value="2"/>
</dbReference>
<evidence type="ECO:0000313" key="21">
    <source>
        <dbReference type="EMBL" id="SOC18159.1"/>
    </source>
</evidence>
<evidence type="ECO:0000256" key="5">
    <source>
        <dbReference type="ARBA" id="ARBA00022519"/>
    </source>
</evidence>
<evidence type="ECO:0000256" key="6">
    <source>
        <dbReference type="ARBA" id="ARBA00022553"/>
    </source>
</evidence>
<dbReference type="GO" id="GO:0005524">
    <property type="term" value="F:ATP binding"/>
    <property type="evidence" value="ECO:0007669"/>
    <property type="project" value="UniProtKB-KW"/>
</dbReference>
<keyword evidence="22" id="KW-1185">Reference proteome</keyword>
<evidence type="ECO:0000256" key="8">
    <source>
        <dbReference type="ARBA" id="ARBA00022692"/>
    </source>
</evidence>
<dbReference type="EMBL" id="OBML01000009">
    <property type="protein sequence ID" value="SOC18159.1"/>
    <property type="molecule type" value="Genomic_DNA"/>
</dbReference>
<evidence type="ECO:0000256" key="11">
    <source>
        <dbReference type="ARBA" id="ARBA00022840"/>
    </source>
</evidence>
<evidence type="ECO:0000256" key="12">
    <source>
        <dbReference type="ARBA" id="ARBA00022989"/>
    </source>
</evidence>
<dbReference type="PRINTS" id="PR00344">
    <property type="entry name" value="BCTRLSENSOR"/>
</dbReference>
<dbReference type="SUPFAM" id="SSF55874">
    <property type="entry name" value="ATPase domain of HSP90 chaperone/DNA topoisomerase II/histidine kinase"/>
    <property type="match status" value="1"/>
</dbReference>
<feature type="domain" description="Histidine kinase" evidence="20">
    <location>
        <begin position="405"/>
        <end position="619"/>
    </location>
</feature>
<dbReference type="InterPro" id="IPR036890">
    <property type="entry name" value="HATPase_C_sf"/>
</dbReference>
<keyword evidence="13" id="KW-0902">Two-component regulatory system</keyword>
<comment type="catalytic activity">
    <reaction evidence="1">
        <text>ATP + protein L-histidine = ADP + protein N-phospho-L-histidine.</text>
        <dbReference type="EC" id="2.7.13.3"/>
    </reaction>
</comment>
<dbReference type="PANTHER" id="PTHR43065">
    <property type="entry name" value="SENSOR HISTIDINE KINASE"/>
    <property type="match status" value="1"/>
</dbReference>